<proteinExistence type="predicted"/>
<dbReference type="Pfam" id="PF03767">
    <property type="entry name" value="Acid_phosphat_B"/>
    <property type="match status" value="1"/>
</dbReference>
<protein>
    <submittedName>
        <fullName evidence="3">Acid phosphatase</fullName>
    </submittedName>
</protein>
<evidence type="ECO:0000313" key="3">
    <source>
        <dbReference type="EMBL" id="SKA22673.1"/>
    </source>
</evidence>
<keyword evidence="1 2" id="KW-0732">Signal</keyword>
<dbReference type="SUPFAM" id="SSF56784">
    <property type="entry name" value="HAD-like"/>
    <property type="match status" value="1"/>
</dbReference>
<reference evidence="3 4" key="1">
    <citation type="submission" date="2017-02" db="EMBL/GenBank/DDBJ databases">
        <authorList>
            <person name="Peterson S.W."/>
        </authorList>
    </citation>
    <scope>NUCLEOTIDE SEQUENCE [LARGE SCALE GENOMIC DNA]</scope>
    <source>
        <strain evidence="3 4">DSM 21749</strain>
    </source>
</reference>
<organism evidence="3 4">
    <name type="scientific">Lysobacter spongiicola DSM 21749</name>
    <dbReference type="NCBI Taxonomy" id="1122188"/>
    <lineage>
        <taxon>Bacteria</taxon>
        <taxon>Pseudomonadati</taxon>
        <taxon>Pseudomonadota</taxon>
        <taxon>Gammaproteobacteria</taxon>
        <taxon>Lysobacterales</taxon>
        <taxon>Lysobacteraceae</taxon>
        <taxon>Novilysobacter</taxon>
    </lineage>
</organism>
<sequence>MSLRLHAVALTTALSLLAGCQHGAVRPAPDDNLNAVLWMQSSAEYAAGTRQAYRAAAERLDQALADPDWSALAPGERPASGAGRRPAVVLDVDETVLDNSPYQARLVRDGAEFDEATWAAWVAEASARPVPGVLDFAREASERGVTLLYVSNRTEEQQAATLRNLRSAGLPVVDETVFLGKGMEVEGCRQESSSDKHCRRQWVGQRYRVLMQFGDQLGDFVRVEPNSPAHRRGLVETHGDWFGERWWILPNPSYGDWQPAVFDNQWSRPAAERRAAKRDALETAR</sequence>
<dbReference type="SFLD" id="SFLDS00003">
    <property type="entry name" value="Haloacid_Dehalogenase"/>
    <property type="match status" value="1"/>
</dbReference>
<feature type="signal peptide" evidence="2">
    <location>
        <begin position="1"/>
        <end position="18"/>
    </location>
</feature>
<dbReference type="InterPro" id="IPR006423">
    <property type="entry name" value="Lipo_e_P4"/>
</dbReference>
<dbReference type="AlphaFoldDB" id="A0A1T4S368"/>
<dbReference type="GO" id="GO:0009279">
    <property type="term" value="C:cell outer membrane"/>
    <property type="evidence" value="ECO:0007669"/>
    <property type="project" value="InterPro"/>
</dbReference>
<dbReference type="Proteomes" id="UP000190061">
    <property type="component" value="Unassembled WGS sequence"/>
</dbReference>
<dbReference type="EMBL" id="FUXP01000013">
    <property type="protein sequence ID" value="SKA22673.1"/>
    <property type="molecule type" value="Genomic_DNA"/>
</dbReference>
<evidence type="ECO:0000256" key="1">
    <source>
        <dbReference type="ARBA" id="ARBA00022729"/>
    </source>
</evidence>
<dbReference type="PANTHER" id="PTHR31284">
    <property type="entry name" value="ACID PHOSPHATASE-LIKE PROTEIN"/>
    <property type="match status" value="1"/>
</dbReference>
<dbReference type="CDD" id="cd07534">
    <property type="entry name" value="HAD_CAP"/>
    <property type="match status" value="1"/>
</dbReference>
<dbReference type="PROSITE" id="PS51257">
    <property type="entry name" value="PROKAR_LIPOPROTEIN"/>
    <property type="match status" value="1"/>
</dbReference>
<dbReference type="InterPro" id="IPR005519">
    <property type="entry name" value="Acid_phosphat_B-like"/>
</dbReference>
<dbReference type="RefSeq" id="WP_078759071.1">
    <property type="nucleotide sequence ID" value="NZ_FUXP01000013.1"/>
</dbReference>
<dbReference type="InterPro" id="IPR023214">
    <property type="entry name" value="HAD_sf"/>
</dbReference>
<feature type="chain" id="PRO_5010569958" evidence="2">
    <location>
        <begin position="19"/>
        <end position="285"/>
    </location>
</feature>
<dbReference type="STRING" id="1122188.SAMN02745674_02526"/>
<accession>A0A1T4S368</accession>
<gene>
    <name evidence="3" type="ORF">SAMN02745674_02526</name>
</gene>
<dbReference type="PIRSF" id="PIRSF019271">
    <property type="entry name" value="Acid_Ptase_C"/>
    <property type="match status" value="1"/>
</dbReference>
<evidence type="ECO:0000256" key="2">
    <source>
        <dbReference type="SAM" id="SignalP"/>
    </source>
</evidence>
<dbReference type="Gene3D" id="3.40.50.1000">
    <property type="entry name" value="HAD superfamily/HAD-like"/>
    <property type="match status" value="1"/>
</dbReference>
<dbReference type="SFLD" id="SFLDG01125">
    <property type="entry name" value="C1.1:_Acid_Phosphatase_Like"/>
    <property type="match status" value="1"/>
</dbReference>
<keyword evidence="4" id="KW-1185">Reference proteome</keyword>
<evidence type="ECO:0000313" key="4">
    <source>
        <dbReference type="Proteomes" id="UP000190061"/>
    </source>
</evidence>
<dbReference type="OrthoDB" id="395856at2"/>
<dbReference type="PANTHER" id="PTHR31284:SF10">
    <property type="entry name" value="ACID PHOSPHATASE-LIKE PROTEIN"/>
    <property type="match status" value="1"/>
</dbReference>
<name>A0A1T4S368_9GAMM</name>
<dbReference type="InterPro" id="IPR036412">
    <property type="entry name" value="HAD-like_sf"/>
</dbReference>